<accession>A0A835YJC0</accession>
<dbReference type="EMBL" id="JAEHOE010000001">
    <property type="protein sequence ID" value="KAG2502011.1"/>
    <property type="molecule type" value="Genomic_DNA"/>
</dbReference>
<dbReference type="PANTHER" id="PTHR13271">
    <property type="entry name" value="UNCHARACTERIZED PUTATIVE METHYLTRANSFERASE"/>
    <property type="match status" value="1"/>
</dbReference>
<evidence type="ECO:0000313" key="3">
    <source>
        <dbReference type="EMBL" id="KAG2502011.1"/>
    </source>
</evidence>
<dbReference type="Gene3D" id="3.90.1410.10">
    <property type="entry name" value="set domain protein methyltransferase, domain 1"/>
    <property type="match status" value="1"/>
</dbReference>
<gene>
    <name evidence="3" type="ORF">HYH03_000507</name>
</gene>
<dbReference type="SUPFAM" id="SSF82199">
    <property type="entry name" value="SET domain"/>
    <property type="match status" value="1"/>
</dbReference>
<comment type="caution">
    <text evidence="3">The sequence shown here is derived from an EMBL/GenBank/DDBJ whole genome shotgun (WGS) entry which is preliminary data.</text>
</comment>
<reference evidence="3" key="1">
    <citation type="journal article" date="2020" name="bioRxiv">
        <title>Comparative genomics of Chlamydomonas.</title>
        <authorList>
            <person name="Craig R.J."/>
            <person name="Hasan A.R."/>
            <person name="Ness R.W."/>
            <person name="Keightley P.D."/>
        </authorList>
    </citation>
    <scope>NUCLEOTIDE SEQUENCE</scope>
    <source>
        <strain evidence="3">CCAP 11/70</strain>
    </source>
</reference>
<dbReference type="OrthoDB" id="341421at2759"/>
<name>A0A835YJC0_9CHLO</name>
<dbReference type="GO" id="GO:0016279">
    <property type="term" value="F:protein-lysine N-methyltransferase activity"/>
    <property type="evidence" value="ECO:0007669"/>
    <property type="project" value="TreeGrafter"/>
</dbReference>
<feature type="domain" description="SET" evidence="2">
    <location>
        <begin position="83"/>
        <end position="327"/>
    </location>
</feature>
<sequence>MQRTASSSWRCPGRYGSLVHRLSRPHRARTSLVPRAAAAAPVAPSLPTSTVLDWACSGWAGPDASASEASWDRRRRPASPPQLRVAVADLGPGRGRGLMATEDLAPGETLLSVPLTRVFASDPDAELHWSADMALRLLRARHRSRALAAAGAGAGAGAAAGSAVQGAEAGEEEVDWGPWIQALPAHVRTPLEYDDDEVRQLGCPYMQEEVVGMQECIGACFEAVEGELAELGCGWSDFLWAVQVFHSRCFFEPTSGRHLCVPGVDMANHAPAPAAPSAGVGVVRALSQGWDAVAEVAEPPPPEPSRFALVAGEAGIRRGEEVTISYGGWPSEAFLLLFGFVPLPGGGAALPGPSEALTLFGDGREAAAWALEAARGAGAASESAVDGVLAAVEAAMPGAMLQNLMVTGDGVDGRLQLLLDVVAGANGAGAEGGAQGLSRALVRRRVEERMRHFVSGDSTDETIAAFKSSKRALCEKVLSML</sequence>
<proteinExistence type="predicted"/>
<dbReference type="PROSITE" id="PS50280">
    <property type="entry name" value="SET"/>
    <property type="match status" value="1"/>
</dbReference>
<dbReference type="CDD" id="cd10527">
    <property type="entry name" value="SET_LSMT"/>
    <property type="match status" value="1"/>
</dbReference>
<dbReference type="InterPro" id="IPR001214">
    <property type="entry name" value="SET_dom"/>
</dbReference>
<dbReference type="PANTHER" id="PTHR13271:SF140">
    <property type="entry name" value="SET DOMAIN-CONTAINING PROTEIN"/>
    <property type="match status" value="1"/>
</dbReference>
<dbReference type="InterPro" id="IPR046341">
    <property type="entry name" value="SET_dom_sf"/>
</dbReference>
<organism evidence="3 4">
    <name type="scientific">Edaphochlamys debaryana</name>
    <dbReference type="NCBI Taxonomy" id="47281"/>
    <lineage>
        <taxon>Eukaryota</taxon>
        <taxon>Viridiplantae</taxon>
        <taxon>Chlorophyta</taxon>
        <taxon>core chlorophytes</taxon>
        <taxon>Chlorophyceae</taxon>
        <taxon>CS clade</taxon>
        <taxon>Chlamydomonadales</taxon>
        <taxon>Chlamydomonadales incertae sedis</taxon>
        <taxon>Edaphochlamys</taxon>
    </lineage>
</organism>
<dbReference type="InterPro" id="IPR050600">
    <property type="entry name" value="SETD3_SETD6_MTase"/>
</dbReference>
<dbReference type="Proteomes" id="UP000612055">
    <property type="component" value="Unassembled WGS sequence"/>
</dbReference>
<keyword evidence="4" id="KW-1185">Reference proteome</keyword>
<evidence type="ECO:0000256" key="1">
    <source>
        <dbReference type="SAM" id="MobiDB-lite"/>
    </source>
</evidence>
<dbReference type="AlphaFoldDB" id="A0A835YJC0"/>
<protein>
    <recommendedName>
        <fullName evidence="2">SET domain-containing protein</fullName>
    </recommendedName>
</protein>
<feature type="region of interest" description="Disordered" evidence="1">
    <location>
        <begin position="61"/>
        <end position="80"/>
    </location>
</feature>
<evidence type="ECO:0000313" key="4">
    <source>
        <dbReference type="Proteomes" id="UP000612055"/>
    </source>
</evidence>
<evidence type="ECO:0000259" key="2">
    <source>
        <dbReference type="PROSITE" id="PS50280"/>
    </source>
</evidence>